<proteinExistence type="predicted"/>
<name>A0ACB9GZ00_CICIN</name>
<dbReference type="EMBL" id="CM042009">
    <property type="protein sequence ID" value="KAI3788552.1"/>
    <property type="molecule type" value="Genomic_DNA"/>
</dbReference>
<gene>
    <name evidence="1" type="ORF">L2E82_01322</name>
</gene>
<reference evidence="1 2" key="2">
    <citation type="journal article" date="2022" name="Mol. Ecol. Resour.">
        <title>The genomes of chicory, endive, great burdock and yacon provide insights into Asteraceae paleo-polyploidization history and plant inulin production.</title>
        <authorList>
            <person name="Fan W."/>
            <person name="Wang S."/>
            <person name="Wang H."/>
            <person name="Wang A."/>
            <person name="Jiang F."/>
            <person name="Liu H."/>
            <person name="Zhao H."/>
            <person name="Xu D."/>
            <person name="Zhang Y."/>
        </authorList>
    </citation>
    <scope>NUCLEOTIDE SEQUENCE [LARGE SCALE GENOMIC DNA]</scope>
    <source>
        <strain evidence="2">cv. Punajuju</strain>
        <tissue evidence="1">Leaves</tissue>
    </source>
</reference>
<dbReference type="Proteomes" id="UP001055811">
    <property type="component" value="Linkage Group LG01"/>
</dbReference>
<evidence type="ECO:0000313" key="1">
    <source>
        <dbReference type="EMBL" id="KAI3788552.1"/>
    </source>
</evidence>
<organism evidence="1 2">
    <name type="scientific">Cichorium intybus</name>
    <name type="common">Chicory</name>
    <dbReference type="NCBI Taxonomy" id="13427"/>
    <lineage>
        <taxon>Eukaryota</taxon>
        <taxon>Viridiplantae</taxon>
        <taxon>Streptophyta</taxon>
        <taxon>Embryophyta</taxon>
        <taxon>Tracheophyta</taxon>
        <taxon>Spermatophyta</taxon>
        <taxon>Magnoliopsida</taxon>
        <taxon>eudicotyledons</taxon>
        <taxon>Gunneridae</taxon>
        <taxon>Pentapetalae</taxon>
        <taxon>asterids</taxon>
        <taxon>campanulids</taxon>
        <taxon>Asterales</taxon>
        <taxon>Asteraceae</taxon>
        <taxon>Cichorioideae</taxon>
        <taxon>Cichorieae</taxon>
        <taxon>Cichoriinae</taxon>
        <taxon>Cichorium</taxon>
    </lineage>
</organism>
<reference evidence="2" key="1">
    <citation type="journal article" date="2022" name="Mol. Ecol. Resour.">
        <title>The genomes of chicory, endive, great burdock and yacon provide insights into Asteraceae palaeo-polyploidization history and plant inulin production.</title>
        <authorList>
            <person name="Fan W."/>
            <person name="Wang S."/>
            <person name="Wang H."/>
            <person name="Wang A."/>
            <person name="Jiang F."/>
            <person name="Liu H."/>
            <person name="Zhao H."/>
            <person name="Xu D."/>
            <person name="Zhang Y."/>
        </authorList>
    </citation>
    <scope>NUCLEOTIDE SEQUENCE [LARGE SCALE GENOMIC DNA]</scope>
    <source>
        <strain evidence="2">cv. Punajuju</strain>
    </source>
</reference>
<comment type="caution">
    <text evidence="1">The sequence shown here is derived from an EMBL/GenBank/DDBJ whole genome shotgun (WGS) entry which is preliminary data.</text>
</comment>
<keyword evidence="2" id="KW-1185">Reference proteome</keyword>
<sequence>MARQNYFAKLRFPFDHRHHQTVTLQVRLPQSLHPSSCLHCFPISTHHLIRPFSGFISKSTPFNLNREKSTSAIFLIALLENLTKLFRIF</sequence>
<accession>A0ACB9GZ00</accession>
<evidence type="ECO:0000313" key="2">
    <source>
        <dbReference type="Proteomes" id="UP001055811"/>
    </source>
</evidence>
<protein>
    <submittedName>
        <fullName evidence="1">Uncharacterized protein</fullName>
    </submittedName>
</protein>